<comment type="caution">
    <text evidence="1">The sequence shown here is derived from an EMBL/GenBank/DDBJ whole genome shotgun (WGS) entry which is preliminary data.</text>
</comment>
<dbReference type="Proteomes" id="UP000004030">
    <property type="component" value="Unassembled WGS sequence"/>
</dbReference>
<reference evidence="1 2" key="1">
    <citation type="journal article" date="2012" name="J. Bacteriol.">
        <title>Genome sequence of benzo(a)pyrene-degrading bacterium Novosphingobium pentaromativorans US6-1.</title>
        <authorList>
            <person name="Luo Y.R."/>
            <person name="Kang S.G."/>
            <person name="Kim S.J."/>
            <person name="Kim M.R."/>
            <person name="Li N."/>
            <person name="Lee J.H."/>
            <person name="Kwon K.K."/>
        </authorList>
    </citation>
    <scope>NUCLEOTIDE SEQUENCE [LARGE SCALE GENOMIC DNA]</scope>
    <source>
        <strain evidence="1 2">US6-1</strain>
    </source>
</reference>
<sequence length="51" mass="5133">MSMLDLTSQGAQPRAQIESSISPGCLLCWIGIQGTDDILGGTDAVLIAGAG</sequence>
<dbReference type="EMBL" id="AGFM01000087">
    <property type="protein sequence ID" value="EHJ58321.1"/>
    <property type="molecule type" value="Genomic_DNA"/>
</dbReference>
<keyword evidence="2" id="KW-1185">Reference proteome</keyword>
<organism evidence="1 2">
    <name type="scientific">Novosphingobium pentaromativorans US6-1</name>
    <dbReference type="NCBI Taxonomy" id="1088721"/>
    <lineage>
        <taxon>Bacteria</taxon>
        <taxon>Pseudomonadati</taxon>
        <taxon>Pseudomonadota</taxon>
        <taxon>Alphaproteobacteria</taxon>
        <taxon>Sphingomonadales</taxon>
        <taxon>Sphingomonadaceae</taxon>
        <taxon>Novosphingobium</taxon>
    </lineage>
</organism>
<name>G6EK44_9SPHN</name>
<accession>G6EK44</accession>
<dbReference type="AlphaFoldDB" id="G6EK44"/>
<gene>
    <name evidence="1" type="ORF">NSU_4715</name>
</gene>
<proteinExistence type="predicted"/>
<evidence type="ECO:0000313" key="1">
    <source>
        <dbReference type="EMBL" id="EHJ58321.1"/>
    </source>
</evidence>
<protein>
    <submittedName>
        <fullName evidence="1">Uncharacterized protein</fullName>
    </submittedName>
</protein>
<evidence type="ECO:0000313" key="2">
    <source>
        <dbReference type="Proteomes" id="UP000004030"/>
    </source>
</evidence>